<evidence type="ECO:0000256" key="3">
    <source>
        <dbReference type="SAM" id="Coils"/>
    </source>
</evidence>
<evidence type="ECO:0000313" key="5">
    <source>
        <dbReference type="Proteomes" id="UP000226192"/>
    </source>
</evidence>
<dbReference type="GO" id="GO:0051082">
    <property type="term" value="F:unfolded protein binding"/>
    <property type="evidence" value="ECO:0007669"/>
    <property type="project" value="InterPro"/>
</dbReference>
<dbReference type="InterPro" id="IPR004127">
    <property type="entry name" value="Prefoldin_subunit_alpha"/>
</dbReference>
<evidence type="ECO:0000256" key="2">
    <source>
        <dbReference type="ARBA" id="ARBA00023186"/>
    </source>
</evidence>
<name>A0A2C5Y4S7_9HYPO</name>
<feature type="coiled-coil region" evidence="3">
    <location>
        <begin position="113"/>
        <end position="140"/>
    </location>
</feature>
<dbReference type="OrthoDB" id="10267474at2759"/>
<dbReference type="GO" id="GO:1990113">
    <property type="term" value="P:RNA polymerase I assembly"/>
    <property type="evidence" value="ECO:0007669"/>
    <property type="project" value="TreeGrafter"/>
</dbReference>
<dbReference type="STRING" id="1399860.A0A2C5Y4S7"/>
<dbReference type="GO" id="GO:1990115">
    <property type="term" value="P:RNA polymerase III assembly"/>
    <property type="evidence" value="ECO:0007669"/>
    <property type="project" value="TreeGrafter"/>
</dbReference>
<keyword evidence="3" id="KW-0175">Coiled coil</keyword>
<comment type="similarity">
    <text evidence="1">Belongs to the prefoldin subunit alpha family.</text>
</comment>
<dbReference type="GO" id="GO:1990114">
    <property type="term" value="P:RNA polymerase II core complex assembly"/>
    <property type="evidence" value="ECO:0007669"/>
    <property type="project" value="TreeGrafter"/>
</dbReference>
<keyword evidence="5" id="KW-1185">Reference proteome</keyword>
<dbReference type="EMBL" id="NJET01000044">
    <property type="protein sequence ID" value="PHH63707.1"/>
    <property type="molecule type" value="Genomic_DNA"/>
</dbReference>
<dbReference type="PANTHER" id="PTHR12674">
    <property type="entry name" value="PREFOLDIN SUBUNIT 5"/>
    <property type="match status" value="1"/>
</dbReference>
<dbReference type="FunFam" id="1.10.287.370:FF:000004">
    <property type="entry name" value="Probable prefoldin subunit 5"/>
    <property type="match status" value="1"/>
</dbReference>
<proteinExistence type="inferred from homology"/>
<keyword evidence="2" id="KW-0143">Chaperone</keyword>
<dbReference type="AlphaFoldDB" id="A0A2C5Y4S7"/>
<dbReference type="GO" id="GO:0006457">
    <property type="term" value="P:protein folding"/>
    <property type="evidence" value="ECO:0007669"/>
    <property type="project" value="InterPro"/>
</dbReference>
<dbReference type="InterPro" id="IPR009053">
    <property type="entry name" value="Prefoldin"/>
</dbReference>
<organism evidence="4 5">
    <name type="scientific">Ophiocordyceps australis</name>
    <dbReference type="NCBI Taxonomy" id="1399860"/>
    <lineage>
        <taxon>Eukaryota</taxon>
        <taxon>Fungi</taxon>
        <taxon>Dikarya</taxon>
        <taxon>Ascomycota</taxon>
        <taxon>Pezizomycotina</taxon>
        <taxon>Sordariomycetes</taxon>
        <taxon>Hypocreomycetidae</taxon>
        <taxon>Hypocreales</taxon>
        <taxon>Ophiocordycipitaceae</taxon>
        <taxon>Ophiocordyceps</taxon>
    </lineage>
</organism>
<comment type="caution">
    <text evidence="4">The sequence shown here is derived from an EMBL/GenBank/DDBJ whole genome shotgun (WGS) entry which is preliminary data.</text>
</comment>
<dbReference type="Pfam" id="PF02996">
    <property type="entry name" value="Prefoldin"/>
    <property type="match status" value="1"/>
</dbReference>
<dbReference type="PANTHER" id="PTHR12674:SF2">
    <property type="entry name" value="PREFOLDIN SUBUNIT 5"/>
    <property type="match status" value="1"/>
</dbReference>
<dbReference type="Gene3D" id="1.10.287.370">
    <property type="match status" value="1"/>
</dbReference>
<gene>
    <name evidence="4" type="ORF">CDD81_5579</name>
</gene>
<reference evidence="4 5" key="1">
    <citation type="submission" date="2017-06" db="EMBL/GenBank/DDBJ databases">
        <title>Ant-infecting Ophiocordyceps genomes reveal a high diversity of potential behavioral manipulation genes and a possible major role for enterotoxins.</title>
        <authorList>
            <person name="De Bekker C."/>
            <person name="Evans H.C."/>
            <person name="Brachmann A."/>
            <person name="Hughes D.P."/>
        </authorList>
    </citation>
    <scope>NUCLEOTIDE SEQUENCE [LARGE SCALE GENOMIC DNA]</scope>
    <source>
        <strain evidence="4 5">Map64</strain>
    </source>
</reference>
<dbReference type="GO" id="GO:0005737">
    <property type="term" value="C:cytoplasm"/>
    <property type="evidence" value="ECO:0007669"/>
    <property type="project" value="TreeGrafter"/>
</dbReference>
<evidence type="ECO:0000313" key="4">
    <source>
        <dbReference type="EMBL" id="PHH63707.1"/>
    </source>
</evidence>
<sequence>MPGERETIHLDSLEPPQLAQVKKQLDEELEHLTSSYAQLHSAQTRFRDCLRCCVAAHGDGTSALSDKVLVPLTNSLYVHATLAAKDRVLVDIGTGFLIEKKLESAEKYYDSKVQDLTSNLKELEAIVQRKQSNVMAVEEVLRQKLMAAQASQS</sequence>
<evidence type="ECO:0000256" key="1">
    <source>
        <dbReference type="ARBA" id="ARBA00010048"/>
    </source>
</evidence>
<dbReference type="GO" id="GO:0016272">
    <property type="term" value="C:prefoldin complex"/>
    <property type="evidence" value="ECO:0007669"/>
    <property type="project" value="InterPro"/>
</dbReference>
<evidence type="ECO:0008006" key="6">
    <source>
        <dbReference type="Google" id="ProtNLM"/>
    </source>
</evidence>
<dbReference type="NCBIfam" id="TIGR00293">
    <property type="entry name" value="prefoldin subunit alpha"/>
    <property type="match status" value="1"/>
</dbReference>
<accession>A0A2C5Y4S7</accession>
<protein>
    <recommendedName>
        <fullName evidence="6">Prefoldin subunit 5</fullName>
    </recommendedName>
</protein>
<dbReference type="InterPro" id="IPR011599">
    <property type="entry name" value="PFD_alpha_archaea"/>
</dbReference>
<dbReference type="CDD" id="cd23157">
    <property type="entry name" value="Prefoldin_5"/>
    <property type="match status" value="1"/>
</dbReference>
<dbReference type="Proteomes" id="UP000226192">
    <property type="component" value="Unassembled WGS sequence"/>
</dbReference>
<dbReference type="SUPFAM" id="SSF46579">
    <property type="entry name" value="Prefoldin"/>
    <property type="match status" value="1"/>
</dbReference>